<evidence type="ECO:0000256" key="9">
    <source>
        <dbReference type="PIRSR" id="PIRSR000238-1"/>
    </source>
</evidence>
<dbReference type="PANTHER" id="PTHR48105">
    <property type="entry name" value="THIOREDOXIN REDUCTASE 1-RELATED-RELATED"/>
    <property type="match status" value="1"/>
</dbReference>
<feature type="binding site" evidence="9">
    <location>
        <begin position="356"/>
        <end position="370"/>
    </location>
    <ligand>
        <name>NAD(+)</name>
        <dbReference type="ChEBI" id="CHEBI:57540"/>
    </ligand>
</feature>
<dbReference type="Proteomes" id="UP000236634">
    <property type="component" value="Unassembled WGS sequence"/>
</dbReference>
<evidence type="ECO:0000256" key="8">
    <source>
        <dbReference type="ARBA" id="ARBA00023284"/>
    </source>
</evidence>
<dbReference type="Pfam" id="PF07992">
    <property type="entry name" value="Pyr_redox_2"/>
    <property type="match status" value="1"/>
</dbReference>
<evidence type="ECO:0000259" key="11">
    <source>
        <dbReference type="Pfam" id="PF07992"/>
    </source>
</evidence>
<dbReference type="RefSeq" id="WP_103002294.1">
    <property type="nucleotide sequence ID" value="NZ_NBAX01000001.1"/>
</dbReference>
<dbReference type="InterPro" id="IPR044141">
    <property type="entry name" value="AhpF_NTD_C"/>
</dbReference>
<dbReference type="Pfam" id="PF13192">
    <property type="entry name" value="Thioredoxin_3"/>
    <property type="match status" value="1"/>
</dbReference>
<organism evidence="13 14">
    <name type="scientific">Hoylesella timonensis</name>
    <dbReference type="NCBI Taxonomy" id="386414"/>
    <lineage>
        <taxon>Bacteria</taxon>
        <taxon>Pseudomonadati</taxon>
        <taxon>Bacteroidota</taxon>
        <taxon>Bacteroidia</taxon>
        <taxon>Bacteroidales</taxon>
        <taxon>Prevotellaceae</taxon>
        <taxon>Hoylesella</taxon>
    </lineage>
</organism>
<comment type="caution">
    <text evidence="13">The sequence shown here is derived from an EMBL/GenBank/DDBJ whole genome shotgun (WGS) entry which is preliminary data.</text>
</comment>
<evidence type="ECO:0000313" key="13">
    <source>
        <dbReference type="EMBL" id="PNP96331.1"/>
    </source>
</evidence>
<evidence type="ECO:0000256" key="7">
    <source>
        <dbReference type="ARBA" id="ARBA00023157"/>
    </source>
</evidence>
<keyword evidence="8 10" id="KW-0676">Redox-active center</keyword>
<keyword evidence="7 10" id="KW-1015">Disulfide bond</keyword>
<proteinExistence type="inferred from homology"/>
<gene>
    <name evidence="13" type="ORF">BFS16_00110</name>
</gene>
<dbReference type="PIRSF" id="PIRSF000238">
    <property type="entry name" value="AhpF"/>
    <property type="match status" value="1"/>
</dbReference>
<dbReference type="CDD" id="cd02974">
    <property type="entry name" value="AhpF_NTD_N"/>
    <property type="match status" value="1"/>
</dbReference>
<dbReference type="Gene3D" id="3.50.50.60">
    <property type="entry name" value="FAD/NAD(P)-binding domain"/>
    <property type="match status" value="2"/>
</dbReference>
<dbReference type="NCBIfam" id="TIGR03140">
    <property type="entry name" value="AhpF"/>
    <property type="match status" value="1"/>
</dbReference>
<feature type="binding site" evidence="9">
    <location>
        <begin position="477"/>
        <end position="487"/>
    </location>
    <ligand>
        <name>FAD</name>
        <dbReference type="ChEBI" id="CHEBI:57692"/>
    </ligand>
</feature>
<feature type="domain" description="FAD/NAD(P)-binding" evidence="11">
    <location>
        <begin position="215"/>
        <end position="503"/>
    </location>
</feature>
<dbReference type="InterPro" id="IPR044142">
    <property type="entry name" value="AhpF_NTD_N"/>
</dbReference>
<dbReference type="AlphaFoldDB" id="A0A2K0XP73"/>
<dbReference type="PROSITE" id="PS00573">
    <property type="entry name" value="PYRIDINE_REDOX_2"/>
    <property type="match status" value="1"/>
</dbReference>
<evidence type="ECO:0000256" key="2">
    <source>
        <dbReference type="ARBA" id="ARBA00011738"/>
    </source>
</evidence>
<comment type="subunit">
    <text evidence="2">Homodimer.</text>
</comment>
<dbReference type="PRINTS" id="PR00368">
    <property type="entry name" value="FADPNR"/>
</dbReference>
<dbReference type="GO" id="GO:0102039">
    <property type="term" value="F:NADH-dependent peroxiredoxin activity"/>
    <property type="evidence" value="ECO:0007669"/>
    <property type="project" value="InterPro"/>
</dbReference>
<keyword evidence="3" id="KW-0285">Flavoprotein</keyword>
<dbReference type="GO" id="GO:0016668">
    <property type="term" value="F:oxidoreductase activity, acting on a sulfur group of donors, NAD(P) as acceptor"/>
    <property type="evidence" value="ECO:0007669"/>
    <property type="project" value="UniProtKB-ARBA"/>
</dbReference>
<evidence type="ECO:0000256" key="1">
    <source>
        <dbReference type="ARBA" id="ARBA00009333"/>
    </source>
</evidence>
<dbReference type="InterPro" id="IPR023753">
    <property type="entry name" value="FAD/NAD-binding_dom"/>
</dbReference>
<evidence type="ECO:0000259" key="12">
    <source>
        <dbReference type="Pfam" id="PF13192"/>
    </source>
</evidence>
<evidence type="ECO:0000256" key="5">
    <source>
        <dbReference type="ARBA" id="ARBA00023002"/>
    </source>
</evidence>
<dbReference type="InterPro" id="IPR050097">
    <property type="entry name" value="Ferredoxin-NADP_redctase_2"/>
</dbReference>
<protein>
    <submittedName>
        <fullName evidence="13">Alkyl hydroperoxide reductase subunit F</fullName>
    </submittedName>
</protein>
<dbReference type="GO" id="GO:0000302">
    <property type="term" value="P:response to reactive oxygen species"/>
    <property type="evidence" value="ECO:0007669"/>
    <property type="project" value="InterPro"/>
</dbReference>
<evidence type="ECO:0000256" key="6">
    <source>
        <dbReference type="ARBA" id="ARBA00023027"/>
    </source>
</evidence>
<dbReference type="InterPro" id="IPR036249">
    <property type="entry name" value="Thioredoxin-like_sf"/>
</dbReference>
<reference evidence="13 14" key="1">
    <citation type="submission" date="2017-03" db="EMBL/GenBank/DDBJ databases">
        <authorList>
            <person name="Afonso C.L."/>
            <person name="Miller P.J."/>
            <person name="Scott M.A."/>
            <person name="Spackman E."/>
            <person name="Goraichik I."/>
            <person name="Dimitrov K.M."/>
            <person name="Suarez D.L."/>
            <person name="Swayne D.E."/>
        </authorList>
    </citation>
    <scope>NUCLEOTIDE SEQUENCE [LARGE SCALE GENOMIC DNA]</scope>
    <source>
        <strain evidence="13 14">DNF00076</strain>
    </source>
</reference>
<sequence length="524" mass="57546">MLDTTILQQVKDVFKDLTHQYIFKVTAHPQHEKATELKEFINDFISTSQLFKAQFVETDDMTIQFSLLKDNEETGVMFRGIPNGHEFTSLLLAVLNADGKGKNLPDDAICKRIQRLKGNIKLQTYVSLTCTNCPDIVQALNVMALISPKITHEMIDGALFQDEVERLNIQAVPTVYANGELLHIGRGSLGELLTKLEDMIGSEEDENEEPVERHYDVVVVGGGPAGASAAIYSARKGLHVAIIANNIGGQMKDTVGIENFISVPKTTGANMADNLLTHLKEYPIDVFDNRRVDKAFFDEKLKKVHVKGGEIFISPAVIIATGASWRKLNVQDEAKYMGHGVHFCPHCDGPFYKNKHVAVVGGGNSGVEAAIDLAGICKQVTLLEFGETLRADTVLQDKAKSLDNVEIFTMAQTTAIVGDGQKVTAIRVKNRNNDEERDISVDGIFVQIGLAANADPFREALPLNQRHEIEVDNYCRTSVPGVYAAGDVTNVPYKQIMIAMGEGAKAALSAFDDRIRGVIPRLQK</sequence>
<dbReference type="GO" id="GO:0051287">
    <property type="term" value="F:NAD binding"/>
    <property type="evidence" value="ECO:0007669"/>
    <property type="project" value="InterPro"/>
</dbReference>
<feature type="disulfide bond" description="Redox-active" evidence="10">
    <location>
        <begin position="344"/>
        <end position="347"/>
    </location>
</feature>
<dbReference type="InterPro" id="IPR012081">
    <property type="entry name" value="Alkyl_hydroperoxide_Rdtase_suF"/>
</dbReference>
<evidence type="ECO:0000313" key="14">
    <source>
        <dbReference type="Proteomes" id="UP000236634"/>
    </source>
</evidence>
<dbReference type="Gene3D" id="3.40.30.80">
    <property type="match status" value="1"/>
</dbReference>
<comment type="cofactor">
    <cofactor evidence="9">
        <name>FAD</name>
        <dbReference type="ChEBI" id="CHEBI:57692"/>
    </cofactor>
    <text evidence="9">Binds 1 FAD per subunit.</text>
</comment>
<dbReference type="SUPFAM" id="SSF52833">
    <property type="entry name" value="Thioredoxin-like"/>
    <property type="match status" value="2"/>
</dbReference>
<dbReference type="InterPro" id="IPR012336">
    <property type="entry name" value="Thioredoxin-like_fold"/>
</dbReference>
<evidence type="ECO:0000256" key="4">
    <source>
        <dbReference type="ARBA" id="ARBA00022827"/>
    </source>
</evidence>
<evidence type="ECO:0000256" key="3">
    <source>
        <dbReference type="ARBA" id="ARBA00022630"/>
    </source>
</evidence>
<keyword evidence="5" id="KW-0560">Oxidoreductase</keyword>
<dbReference type="EMBL" id="NBAX01000001">
    <property type="protein sequence ID" value="PNP96331.1"/>
    <property type="molecule type" value="Genomic_DNA"/>
</dbReference>
<dbReference type="PRINTS" id="PR00469">
    <property type="entry name" value="PNDRDTASEII"/>
</dbReference>
<dbReference type="InterPro" id="IPR008255">
    <property type="entry name" value="Pyr_nucl-diS_OxRdtase_2_AS"/>
</dbReference>
<dbReference type="GO" id="GO:0050660">
    <property type="term" value="F:flavin adenine dinucleotide binding"/>
    <property type="evidence" value="ECO:0007669"/>
    <property type="project" value="InterPro"/>
</dbReference>
<dbReference type="CDD" id="cd03026">
    <property type="entry name" value="AhpF_NTD_C"/>
    <property type="match status" value="1"/>
</dbReference>
<evidence type="ECO:0000256" key="10">
    <source>
        <dbReference type="PIRSR" id="PIRSR000238-2"/>
    </source>
</evidence>
<comment type="similarity">
    <text evidence="1">Belongs to the class-II pyridine nucleotide-disulfide oxidoreductase family.</text>
</comment>
<keyword evidence="9" id="KW-0521">NADP</keyword>
<keyword evidence="4 9" id="KW-0274">FAD</keyword>
<name>A0A2K0XP73_9BACT</name>
<accession>A0A2K0XP73</accession>
<keyword evidence="6 9" id="KW-0520">NAD</keyword>
<dbReference type="InterPro" id="IPR036188">
    <property type="entry name" value="FAD/NAD-bd_sf"/>
</dbReference>
<dbReference type="PROSITE" id="PS51354">
    <property type="entry name" value="GLUTAREDOXIN_2"/>
    <property type="match status" value="1"/>
</dbReference>
<dbReference type="SUPFAM" id="SSF51905">
    <property type="entry name" value="FAD/NAD(P)-binding domain"/>
    <property type="match status" value="1"/>
</dbReference>
<feature type="binding site" evidence="9">
    <location>
        <begin position="216"/>
        <end position="231"/>
    </location>
    <ligand>
        <name>FAD</name>
        <dbReference type="ChEBI" id="CHEBI:57692"/>
    </ligand>
</feature>
<feature type="domain" description="Thioredoxin-like fold" evidence="12">
    <location>
        <begin position="126"/>
        <end position="194"/>
    </location>
</feature>